<feature type="transmembrane region" description="Helical" evidence="6">
    <location>
        <begin position="383"/>
        <end position="404"/>
    </location>
</feature>
<feature type="transmembrane region" description="Helical" evidence="6">
    <location>
        <begin position="435"/>
        <end position="456"/>
    </location>
</feature>
<evidence type="ECO:0000256" key="6">
    <source>
        <dbReference type="SAM" id="Phobius"/>
    </source>
</evidence>
<dbReference type="InterPro" id="IPR002797">
    <property type="entry name" value="Polysacc_synth"/>
</dbReference>
<sequence length="473" mass="54153">MEKNLLKKFMEYGVGSIITLLLGFITSPIITRLISPDENGRFSIFNTVTNLLMLIIILGLDQSYVRFYYEEEEDNRGKLIRNCIKAPLILNLIAAILILIFYNRVSLYIVEEKSLAIAILLSLNVFFTILSRFALLQVRMKQRGKLYSLLNIITKIVNLIFVLIIFFVYKNNYMTLILAHIATTIIVTIIAIIIEKKEWTKKGNRKLKTTQKEIVKYGLPLVFSMAVTWVFQSIDKITIKEFSGYAQVGLYSGAMTIISLLNAVQSTFTTFWVPVAFERYSSNPDDKEFFQFINKIVTIVMLVIAIGLITCKDIIVLLLGHKYREAVFIFPYLVFMPIMYTISETTVLGINFKKKSKYHIYIAIISAIFNLIGNIILVPKFGATGAAISTGLAYIIFFIARTYFSVKLYNINYGLYKFTVSTILVYILATYSSFYRFNVVIAILALINLFVIGTLYKDTLLQLIKIIKNKVKF</sequence>
<dbReference type="RefSeq" id="WP_186859693.1">
    <property type="nucleotide sequence ID" value="NZ_JACOOO010000013.1"/>
</dbReference>
<dbReference type="Pfam" id="PF01943">
    <property type="entry name" value="Polysacc_synt"/>
    <property type="match status" value="1"/>
</dbReference>
<dbReference type="EMBL" id="JACOOO010000013">
    <property type="protein sequence ID" value="MBC5628724.1"/>
    <property type="molecule type" value="Genomic_DNA"/>
</dbReference>
<comment type="caution">
    <text evidence="7">The sequence shown here is derived from an EMBL/GenBank/DDBJ whole genome shotgun (WGS) entry which is preliminary data.</text>
</comment>
<accession>A0ABR7DBF1</accession>
<proteinExistence type="predicted"/>
<protein>
    <submittedName>
        <fullName evidence="7">Oligosaccharide flippase family protein</fullName>
    </submittedName>
</protein>
<reference evidence="7 8" key="1">
    <citation type="submission" date="2020-08" db="EMBL/GenBank/DDBJ databases">
        <title>Genome public.</title>
        <authorList>
            <person name="Liu C."/>
            <person name="Sun Q."/>
        </authorList>
    </citation>
    <scope>NUCLEOTIDE SEQUENCE [LARGE SCALE GENOMIC DNA]</scope>
    <source>
        <strain evidence="7 8">NSJ-6</strain>
    </source>
</reference>
<feature type="transmembrane region" description="Helical" evidence="6">
    <location>
        <begin position="82"/>
        <end position="102"/>
    </location>
</feature>
<feature type="transmembrane region" description="Helical" evidence="6">
    <location>
        <begin position="326"/>
        <end position="348"/>
    </location>
</feature>
<evidence type="ECO:0000256" key="1">
    <source>
        <dbReference type="ARBA" id="ARBA00004651"/>
    </source>
</evidence>
<feature type="transmembrane region" description="Helical" evidence="6">
    <location>
        <begin position="411"/>
        <end position="429"/>
    </location>
</feature>
<comment type="subcellular location">
    <subcellularLocation>
        <location evidence="1">Cell membrane</location>
        <topology evidence="1">Multi-pass membrane protein</topology>
    </subcellularLocation>
</comment>
<feature type="transmembrane region" description="Helical" evidence="6">
    <location>
        <begin position="360"/>
        <end position="377"/>
    </location>
</feature>
<dbReference type="PANTHER" id="PTHR30250">
    <property type="entry name" value="PST FAMILY PREDICTED COLANIC ACID TRANSPORTER"/>
    <property type="match status" value="1"/>
</dbReference>
<evidence type="ECO:0000256" key="4">
    <source>
        <dbReference type="ARBA" id="ARBA00022989"/>
    </source>
</evidence>
<evidence type="ECO:0000313" key="8">
    <source>
        <dbReference type="Proteomes" id="UP000596929"/>
    </source>
</evidence>
<feature type="transmembrane region" description="Helical" evidence="6">
    <location>
        <begin position="42"/>
        <end position="61"/>
    </location>
</feature>
<dbReference type="Proteomes" id="UP000596929">
    <property type="component" value="Unassembled WGS sequence"/>
</dbReference>
<evidence type="ECO:0000313" key="7">
    <source>
        <dbReference type="EMBL" id="MBC5628724.1"/>
    </source>
</evidence>
<organism evidence="7 8">
    <name type="scientific">Clostridium hominis</name>
    <dbReference type="NCBI Taxonomy" id="2763036"/>
    <lineage>
        <taxon>Bacteria</taxon>
        <taxon>Bacillati</taxon>
        <taxon>Bacillota</taxon>
        <taxon>Clostridia</taxon>
        <taxon>Eubacteriales</taxon>
        <taxon>Clostridiaceae</taxon>
        <taxon>Clostridium</taxon>
    </lineage>
</organism>
<keyword evidence="2" id="KW-1003">Cell membrane</keyword>
<feature type="transmembrane region" description="Helical" evidence="6">
    <location>
        <begin position="214"/>
        <end position="231"/>
    </location>
</feature>
<feature type="transmembrane region" description="Helical" evidence="6">
    <location>
        <begin position="251"/>
        <end position="275"/>
    </location>
</feature>
<feature type="transmembrane region" description="Helical" evidence="6">
    <location>
        <begin position="12"/>
        <end position="30"/>
    </location>
</feature>
<evidence type="ECO:0000256" key="3">
    <source>
        <dbReference type="ARBA" id="ARBA00022692"/>
    </source>
</evidence>
<gene>
    <name evidence="7" type="ORF">H8S20_07460</name>
</gene>
<dbReference type="InterPro" id="IPR050833">
    <property type="entry name" value="Poly_Biosynth_Transport"/>
</dbReference>
<evidence type="ECO:0000256" key="5">
    <source>
        <dbReference type="ARBA" id="ARBA00023136"/>
    </source>
</evidence>
<name>A0ABR7DBF1_9CLOT</name>
<feature type="transmembrane region" description="Helical" evidence="6">
    <location>
        <begin position="296"/>
        <end position="320"/>
    </location>
</feature>
<feature type="transmembrane region" description="Helical" evidence="6">
    <location>
        <begin position="147"/>
        <end position="169"/>
    </location>
</feature>
<keyword evidence="4 6" id="KW-1133">Transmembrane helix</keyword>
<feature type="transmembrane region" description="Helical" evidence="6">
    <location>
        <begin position="175"/>
        <end position="194"/>
    </location>
</feature>
<dbReference type="PANTHER" id="PTHR30250:SF11">
    <property type="entry name" value="O-ANTIGEN TRANSPORTER-RELATED"/>
    <property type="match status" value="1"/>
</dbReference>
<feature type="transmembrane region" description="Helical" evidence="6">
    <location>
        <begin position="114"/>
        <end position="135"/>
    </location>
</feature>
<keyword evidence="8" id="KW-1185">Reference proteome</keyword>
<keyword evidence="5 6" id="KW-0472">Membrane</keyword>
<keyword evidence="3 6" id="KW-0812">Transmembrane</keyword>
<evidence type="ECO:0000256" key="2">
    <source>
        <dbReference type="ARBA" id="ARBA00022475"/>
    </source>
</evidence>